<dbReference type="Proteomes" id="UP001642409">
    <property type="component" value="Unassembled WGS sequence"/>
</dbReference>
<proteinExistence type="predicted"/>
<reference evidence="1" key="1">
    <citation type="submission" date="2023-06" db="EMBL/GenBank/DDBJ databases">
        <authorList>
            <person name="Kurt Z."/>
        </authorList>
    </citation>
    <scope>NUCLEOTIDE SEQUENCE</scope>
</reference>
<accession>A0AA86R456</accession>
<dbReference type="EMBL" id="CATOUU010001008">
    <property type="protein sequence ID" value="CAI9966666.1"/>
    <property type="molecule type" value="Genomic_DNA"/>
</dbReference>
<evidence type="ECO:0000313" key="3">
    <source>
        <dbReference type="Proteomes" id="UP001642409"/>
    </source>
</evidence>
<dbReference type="EMBL" id="CAXDID020000249">
    <property type="protein sequence ID" value="CAL6064205.1"/>
    <property type="molecule type" value="Genomic_DNA"/>
</dbReference>
<evidence type="ECO:0000313" key="1">
    <source>
        <dbReference type="EMBL" id="CAI9966666.1"/>
    </source>
</evidence>
<dbReference type="AlphaFoldDB" id="A0AA86R456"/>
<evidence type="ECO:0000313" key="2">
    <source>
        <dbReference type="EMBL" id="CAL6064205.1"/>
    </source>
</evidence>
<reference evidence="2 3" key="2">
    <citation type="submission" date="2024-07" db="EMBL/GenBank/DDBJ databases">
        <authorList>
            <person name="Akdeniz Z."/>
        </authorList>
    </citation>
    <scope>NUCLEOTIDE SEQUENCE [LARGE SCALE GENOMIC DNA]</scope>
</reference>
<keyword evidence="3" id="KW-1185">Reference proteome</keyword>
<comment type="caution">
    <text evidence="1">The sequence shown here is derived from an EMBL/GenBank/DDBJ whole genome shotgun (WGS) entry which is preliminary data.</text>
</comment>
<gene>
    <name evidence="2" type="ORF">HINF_LOCUS51243</name>
    <name evidence="1" type="ORF">HINF_LOCUS54311</name>
</gene>
<name>A0AA86R456_9EUKA</name>
<organism evidence="1">
    <name type="scientific">Hexamita inflata</name>
    <dbReference type="NCBI Taxonomy" id="28002"/>
    <lineage>
        <taxon>Eukaryota</taxon>
        <taxon>Metamonada</taxon>
        <taxon>Diplomonadida</taxon>
        <taxon>Hexamitidae</taxon>
        <taxon>Hexamitinae</taxon>
        <taxon>Hexamita</taxon>
    </lineage>
</organism>
<protein>
    <submittedName>
        <fullName evidence="2">Hypothetical_protein</fullName>
    </submittedName>
</protein>
<sequence length="419" mass="47707">MNIHNVDINNFALFGLNVQKQIITDSKINVTMLFEVLSGSLICYNCDVHILRATLVFIASGYHLSGILIEPCNSIVLIQIIIQNRFSSEYSSGVANQVREALKTFVVDSCKLMQHNMIISQYNGYLVSNVEVDITIEMVELYVCVEQIERFGQYKVQIDLIGSDTIQCNLCQLQHVSYGLCVDQLLYGELVAEKLICKYPFVFVLNKCECAFGYLLNQSTCINVVDTMTNIFQNLVSISTNLEQSIIYNYTQTDNNLFKNTTNLENMLQSNISAVMNTIYSISQYLENNIVQNWTLADNNLKLNVSAIDQRILNNISLTNNNLKINTSNLEQFIISNYSLLSSHLYNESMKLNINIQNNITYLNSQLYSNFTNIIQTIQTMNQTMQQQKCVIQQLQQQINCNSHQTISGYCLQVVPSCQ</sequence>